<gene>
    <name evidence="1" type="ORF">KS4_30730</name>
</gene>
<dbReference type="KEGG" id="pcor:KS4_30730"/>
<evidence type="ECO:0000313" key="1">
    <source>
        <dbReference type="EMBL" id="QDU34996.1"/>
    </source>
</evidence>
<name>A0A517YXP9_9BACT</name>
<dbReference type="EMBL" id="CP036425">
    <property type="protein sequence ID" value="QDU34996.1"/>
    <property type="molecule type" value="Genomic_DNA"/>
</dbReference>
<sequence>MQTEFELKGEALRDGIPMTSQRGDAIYYIYRTIRRHPVVYPECRKCGYAAVHLRAGKDGDVHCPECGANLSKTGCLPSQSEFPLAITYGFNLIYFYGDRGSSLWSNRV</sequence>
<evidence type="ECO:0000313" key="2">
    <source>
        <dbReference type="Proteomes" id="UP000317369"/>
    </source>
</evidence>
<proteinExistence type="predicted"/>
<reference evidence="1 2" key="1">
    <citation type="submission" date="2019-02" db="EMBL/GenBank/DDBJ databases">
        <title>Deep-cultivation of Planctomycetes and their phenomic and genomic characterization uncovers novel biology.</title>
        <authorList>
            <person name="Wiegand S."/>
            <person name="Jogler M."/>
            <person name="Boedeker C."/>
            <person name="Pinto D."/>
            <person name="Vollmers J."/>
            <person name="Rivas-Marin E."/>
            <person name="Kohn T."/>
            <person name="Peeters S.H."/>
            <person name="Heuer A."/>
            <person name="Rast P."/>
            <person name="Oberbeckmann S."/>
            <person name="Bunk B."/>
            <person name="Jeske O."/>
            <person name="Meyerdierks A."/>
            <person name="Storesund J.E."/>
            <person name="Kallscheuer N."/>
            <person name="Luecker S."/>
            <person name="Lage O.M."/>
            <person name="Pohl T."/>
            <person name="Merkel B.J."/>
            <person name="Hornburger P."/>
            <person name="Mueller R.-W."/>
            <person name="Bruemmer F."/>
            <person name="Labrenz M."/>
            <person name="Spormann A.M."/>
            <person name="Op den Camp H."/>
            <person name="Overmann J."/>
            <person name="Amann R."/>
            <person name="Jetten M.S.M."/>
            <person name="Mascher T."/>
            <person name="Medema M.H."/>
            <person name="Devos D.P."/>
            <person name="Kaster A.-K."/>
            <person name="Ovreas L."/>
            <person name="Rohde M."/>
            <person name="Galperin M.Y."/>
            <person name="Jogler C."/>
        </authorList>
    </citation>
    <scope>NUCLEOTIDE SEQUENCE [LARGE SCALE GENOMIC DNA]</scope>
    <source>
        <strain evidence="1 2">KS4</strain>
    </source>
</reference>
<keyword evidence="2" id="KW-1185">Reference proteome</keyword>
<protein>
    <submittedName>
        <fullName evidence="1">Uncharacterized protein</fullName>
    </submittedName>
</protein>
<accession>A0A517YXP9</accession>
<dbReference type="AlphaFoldDB" id="A0A517YXP9"/>
<dbReference type="Proteomes" id="UP000317369">
    <property type="component" value="Chromosome"/>
</dbReference>
<organism evidence="1 2">
    <name type="scientific">Poriferisphaera corsica</name>
    <dbReference type="NCBI Taxonomy" id="2528020"/>
    <lineage>
        <taxon>Bacteria</taxon>
        <taxon>Pseudomonadati</taxon>
        <taxon>Planctomycetota</taxon>
        <taxon>Phycisphaerae</taxon>
        <taxon>Phycisphaerales</taxon>
        <taxon>Phycisphaeraceae</taxon>
        <taxon>Poriferisphaera</taxon>
    </lineage>
</organism>